<comment type="cofactor">
    <cofactor evidence="1">
        <name>Mg(2+)</name>
        <dbReference type="ChEBI" id="CHEBI:18420"/>
    </cofactor>
</comment>
<evidence type="ECO:0000313" key="16">
    <source>
        <dbReference type="Proteomes" id="UP000304912"/>
    </source>
</evidence>
<feature type="active site" description="Proton donor" evidence="14">
    <location>
        <position position="72"/>
    </location>
</feature>
<dbReference type="SFLD" id="SFLDG01137">
    <property type="entry name" value="C1.6.1:_Phosphoserine_Phosphat"/>
    <property type="match status" value="1"/>
</dbReference>
<dbReference type="EMBL" id="CP039852">
    <property type="protein sequence ID" value="QCZ95152.1"/>
    <property type="molecule type" value="Genomic_DNA"/>
</dbReference>
<keyword evidence="9" id="KW-0460">Magnesium</keyword>
<organism evidence="15 16">
    <name type="scientific">Salinimonas iocasae</name>
    <dbReference type="NCBI Taxonomy" id="2572577"/>
    <lineage>
        <taxon>Bacteria</taxon>
        <taxon>Pseudomonadati</taxon>
        <taxon>Pseudomonadota</taxon>
        <taxon>Gammaproteobacteria</taxon>
        <taxon>Alteromonadales</taxon>
        <taxon>Alteromonadaceae</taxon>
        <taxon>Alteromonas/Salinimonas group</taxon>
        <taxon>Salinimonas</taxon>
    </lineage>
</organism>
<name>A0A5B7YH48_9ALTE</name>
<evidence type="ECO:0000256" key="3">
    <source>
        <dbReference type="ARBA" id="ARBA00009184"/>
    </source>
</evidence>
<evidence type="ECO:0000256" key="6">
    <source>
        <dbReference type="ARBA" id="ARBA00022605"/>
    </source>
</evidence>
<evidence type="ECO:0000256" key="4">
    <source>
        <dbReference type="ARBA" id="ARBA00012640"/>
    </source>
</evidence>
<dbReference type="Gene3D" id="3.40.50.1000">
    <property type="entry name" value="HAD superfamily/HAD-like"/>
    <property type="match status" value="1"/>
</dbReference>
<reference evidence="15 16" key="1">
    <citation type="submission" date="2019-04" db="EMBL/GenBank/DDBJ databases">
        <title>Salinimonas iocasae sp. nov., a halophilic bacterium isolated from the outer tube casing of tubeworms in Okinawa Trough.</title>
        <authorList>
            <person name="Zhang H."/>
            <person name="Wang H."/>
            <person name="Li C."/>
        </authorList>
    </citation>
    <scope>NUCLEOTIDE SEQUENCE [LARGE SCALE GENOMIC DNA]</scope>
    <source>
        <strain evidence="15 16">KX18D6</strain>
    </source>
</reference>
<dbReference type="InterPro" id="IPR036412">
    <property type="entry name" value="HAD-like_sf"/>
</dbReference>
<dbReference type="GO" id="GO:0006564">
    <property type="term" value="P:L-serine biosynthetic process"/>
    <property type="evidence" value="ECO:0007669"/>
    <property type="project" value="UniProtKB-KW"/>
</dbReference>
<protein>
    <recommendedName>
        <fullName evidence="5">Phosphoserine phosphatase</fullName>
        <ecNumber evidence="4">3.1.3.3</ecNumber>
    </recommendedName>
    <alternativeName>
        <fullName evidence="11">O-phosphoserine phosphohydrolase</fullName>
    </alternativeName>
</protein>
<comment type="catalytic activity">
    <reaction evidence="13">
        <text>O-phospho-D-serine + H2O = D-serine + phosphate</text>
        <dbReference type="Rhea" id="RHEA:24873"/>
        <dbReference type="ChEBI" id="CHEBI:15377"/>
        <dbReference type="ChEBI" id="CHEBI:35247"/>
        <dbReference type="ChEBI" id="CHEBI:43474"/>
        <dbReference type="ChEBI" id="CHEBI:58680"/>
        <dbReference type="EC" id="3.1.3.3"/>
    </reaction>
</comment>
<dbReference type="KEGG" id="salk:FBQ74_05825"/>
<evidence type="ECO:0000313" key="15">
    <source>
        <dbReference type="EMBL" id="QCZ95152.1"/>
    </source>
</evidence>
<dbReference type="FunFam" id="1.10.150.210:FF:000001">
    <property type="entry name" value="Phosphoserine phosphatase"/>
    <property type="match status" value="1"/>
</dbReference>
<dbReference type="SFLD" id="SFLDG01136">
    <property type="entry name" value="C1.6:_Phosphoserine_Phosphatas"/>
    <property type="match status" value="1"/>
</dbReference>
<dbReference type="UniPathway" id="UPA00135">
    <property type="reaction ID" value="UER00198"/>
</dbReference>
<evidence type="ECO:0000256" key="1">
    <source>
        <dbReference type="ARBA" id="ARBA00001946"/>
    </source>
</evidence>
<feature type="active site" description="Nucleophile" evidence="14">
    <location>
        <position position="70"/>
    </location>
</feature>
<dbReference type="Proteomes" id="UP000304912">
    <property type="component" value="Chromosome"/>
</dbReference>
<sequence length="271" mass="29670">MLDGVAVISSLTRHRFCTTFGETVLFGRTNVTNHGVLAERLDEISSAYRVDMAVQEQQPRLEQPGLLVMDMDSTVIQIECIDEIAKLTGKGESVQAVTTKAMRGELDFNESLISRVACLKGVQVAQLEQIRNNIPLMPGVQLLIRELKLRNWRIAIASGGFTYFADYLKARLNLDAAFSNVLETANGQLTGEVSGDIVNADVKAQKVTELASQYDIDTHQCIAMGDGANDLKMMEKADLGVACHAKPVVNQKADVAIRYSGLHSLLYLLGQ</sequence>
<comment type="catalytic activity">
    <reaction evidence="12">
        <text>O-phospho-L-serine + H2O = L-serine + phosphate</text>
        <dbReference type="Rhea" id="RHEA:21208"/>
        <dbReference type="ChEBI" id="CHEBI:15377"/>
        <dbReference type="ChEBI" id="CHEBI:33384"/>
        <dbReference type="ChEBI" id="CHEBI:43474"/>
        <dbReference type="ChEBI" id="CHEBI:57524"/>
        <dbReference type="EC" id="3.1.3.3"/>
    </reaction>
</comment>
<dbReference type="Pfam" id="PF00702">
    <property type="entry name" value="Hydrolase"/>
    <property type="match status" value="1"/>
</dbReference>
<comment type="similarity">
    <text evidence="3">Belongs to the HAD-like hydrolase superfamily. SerB family.</text>
</comment>
<dbReference type="PANTHER" id="PTHR43344">
    <property type="entry name" value="PHOSPHOSERINE PHOSPHATASE"/>
    <property type="match status" value="1"/>
</dbReference>
<proteinExistence type="inferred from homology"/>
<dbReference type="SUPFAM" id="SSF56784">
    <property type="entry name" value="HAD-like"/>
    <property type="match status" value="1"/>
</dbReference>
<dbReference type="GO" id="GO:0005737">
    <property type="term" value="C:cytoplasm"/>
    <property type="evidence" value="ECO:0007669"/>
    <property type="project" value="TreeGrafter"/>
</dbReference>
<keyword evidence="8 15" id="KW-0378">Hydrolase</keyword>
<evidence type="ECO:0000256" key="2">
    <source>
        <dbReference type="ARBA" id="ARBA00005135"/>
    </source>
</evidence>
<dbReference type="InterPro" id="IPR004469">
    <property type="entry name" value="PSP"/>
</dbReference>
<keyword evidence="6" id="KW-0028">Amino-acid biosynthesis</keyword>
<evidence type="ECO:0000256" key="7">
    <source>
        <dbReference type="ARBA" id="ARBA00022723"/>
    </source>
</evidence>
<evidence type="ECO:0000256" key="8">
    <source>
        <dbReference type="ARBA" id="ARBA00022801"/>
    </source>
</evidence>
<dbReference type="SFLD" id="SFLDF00029">
    <property type="entry name" value="phosphoserine_phosphatase"/>
    <property type="match status" value="1"/>
</dbReference>
<evidence type="ECO:0000256" key="10">
    <source>
        <dbReference type="ARBA" id="ARBA00023299"/>
    </source>
</evidence>
<dbReference type="OrthoDB" id="9792539at2"/>
<evidence type="ECO:0000256" key="9">
    <source>
        <dbReference type="ARBA" id="ARBA00022842"/>
    </source>
</evidence>
<dbReference type="InterPro" id="IPR050582">
    <property type="entry name" value="HAD-like_SerB"/>
</dbReference>
<keyword evidence="16" id="KW-1185">Reference proteome</keyword>
<gene>
    <name evidence="15" type="primary">serB</name>
    <name evidence="15" type="ORF">FBQ74_05825</name>
</gene>
<evidence type="ECO:0000256" key="12">
    <source>
        <dbReference type="ARBA" id="ARBA00048138"/>
    </source>
</evidence>
<evidence type="ECO:0000256" key="11">
    <source>
        <dbReference type="ARBA" id="ARBA00031693"/>
    </source>
</evidence>
<dbReference type="AlphaFoldDB" id="A0A5B7YH48"/>
<dbReference type="SFLD" id="SFLDS00003">
    <property type="entry name" value="Haloacid_Dehalogenase"/>
    <property type="match status" value="1"/>
</dbReference>
<accession>A0A5B7YH48</accession>
<evidence type="ECO:0000256" key="14">
    <source>
        <dbReference type="PIRSR" id="PIRSR604469-1"/>
    </source>
</evidence>
<dbReference type="GO" id="GO:0036424">
    <property type="term" value="F:L-phosphoserine phosphatase activity"/>
    <property type="evidence" value="ECO:0007669"/>
    <property type="project" value="InterPro"/>
</dbReference>
<dbReference type="InterPro" id="IPR023214">
    <property type="entry name" value="HAD_sf"/>
</dbReference>
<evidence type="ECO:0000256" key="5">
    <source>
        <dbReference type="ARBA" id="ARBA00015196"/>
    </source>
</evidence>
<dbReference type="CDD" id="cd07500">
    <property type="entry name" value="HAD_PSP"/>
    <property type="match status" value="1"/>
</dbReference>
<dbReference type="GO" id="GO:0000287">
    <property type="term" value="F:magnesium ion binding"/>
    <property type="evidence" value="ECO:0007669"/>
    <property type="project" value="TreeGrafter"/>
</dbReference>
<dbReference type="EC" id="3.1.3.3" evidence="4"/>
<keyword evidence="7" id="KW-0479">Metal-binding</keyword>
<dbReference type="PANTHER" id="PTHR43344:SF2">
    <property type="entry name" value="PHOSPHOSERINE PHOSPHATASE"/>
    <property type="match status" value="1"/>
</dbReference>
<comment type="pathway">
    <text evidence="2">Amino-acid biosynthesis; L-serine biosynthesis; L-serine from 3-phospho-D-glycerate: step 3/3.</text>
</comment>
<evidence type="ECO:0000256" key="13">
    <source>
        <dbReference type="ARBA" id="ARBA00048523"/>
    </source>
</evidence>
<dbReference type="NCBIfam" id="TIGR01488">
    <property type="entry name" value="HAD-SF-IB"/>
    <property type="match status" value="1"/>
</dbReference>
<dbReference type="NCBIfam" id="TIGR00338">
    <property type="entry name" value="serB"/>
    <property type="match status" value="1"/>
</dbReference>
<keyword evidence="10" id="KW-0718">Serine biosynthesis</keyword>